<dbReference type="Pfam" id="PF10604">
    <property type="entry name" value="Polyketide_cyc2"/>
    <property type="match status" value="1"/>
</dbReference>
<protein>
    <submittedName>
        <fullName evidence="1">Polyketide cyclase/dehydrase and lipid transport</fullName>
    </submittedName>
</protein>
<dbReference type="AlphaFoldDB" id="A0A158GPQ7"/>
<dbReference type="STRING" id="326474.AWB65_02335"/>
<evidence type="ECO:0000313" key="2">
    <source>
        <dbReference type="Proteomes" id="UP000054977"/>
    </source>
</evidence>
<evidence type="ECO:0000313" key="1">
    <source>
        <dbReference type="EMBL" id="SAL34106.1"/>
    </source>
</evidence>
<keyword evidence="2" id="KW-1185">Reference proteome</keyword>
<dbReference type="InterPro" id="IPR019587">
    <property type="entry name" value="Polyketide_cyclase/dehydratase"/>
</dbReference>
<dbReference type="CDD" id="cd07821">
    <property type="entry name" value="PYR_PYL_RCAR_like"/>
    <property type="match status" value="1"/>
</dbReference>
<dbReference type="PANTHER" id="PTHR39332">
    <property type="entry name" value="BLL4707 PROTEIN"/>
    <property type="match status" value="1"/>
</dbReference>
<comment type="caution">
    <text evidence="1">The sequence shown here is derived from an EMBL/GenBank/DDBJ whole genome shotgun (WGS) entry which is preliminary data.</text>
</comment>
<name>A0A158GPQ7_9BURK</name>
<gene>
    <name evidence="1" type="ORF">AWB65_02335</name>
</gene>
<dbReference type="SUPFAM" id="SSF55961">
    <property type="entry name" value="Bet v1-like"/>
    <property type="match status" value="1"/>
</dbReference>
<dbReference type="PANTHER" id="PTHR39332:SF7">
    <property type="entry name" value="SRPBCC FAMILY PROTEIN"/>
    <property type="match status" value="1"/>
</dbReference>
<organism evidence="1 2">
    <name type="scientific">Caballeronia humi</name>
    <dbReference type="NCBI Taxonomy" id="326474"/>
    <lineage>
        <taxon>Bacteria</taxon>
        <taxon>Pseudomonadati</taxon>
        <taxon>Pseudomonadota</taxon>
        <taxon>Betaproteobacteria</taxon>
        <taxon>Burkholderiales</taxon>
        <taxon>Burkholderiaceae</taxon>
        <taxon>Caballeronia</taxon>
    </lineage>
</organism>
<dbReference type="OrthoDB" id="1364128at2"/>
<dbReference type="Proteomes" id="UP000054977">
    <property type="component" value="Unassembled WGS sequence"/>
</dbReference>
<accession>A0A158GPQ7</accession>
<proteinExistence type="predicted"/>
<dbReference type="Gene3D" id="3.30.530.20">
    <property type="match status" value="1"/>
</dbReference>
<dbReference type="EMBL" id="FCNW02000009">
    <property type="protein sequence ID" value="SAL34106.1"/>
    <property type="molecule type" value="Genomic_DNA"/>
</dbReference>
<reference evidence="1" key="1">
    <citation type="submission" date="2016-01" db="EMBL/GenBank/DDBJ databases">
        <authorList>
            <person name="Peeters C."/>
        </authorList>
    </citation>
    <scope>NUCLEOTIDE SEQUENCE [LARGE SCALE GENOMIC DNA]</scope>
    <source>
        <strain evidence="1">LMG 22934</strain>
    </source>
</reference>
<sequence>MAHTTASLEMPASADRVWQLIGGFNSLPDWLPFIPHSELSEGGRMRHLKTADGHTIVERLEAFDEKGRSYSYSIVEAPFPARDYLATISVQGVADTDRSLVTWSGSFSPVGVSEDEIVRLFHGIYEEGLLTLAEGLQAHARNMAGN</sequence>
<dbReference type="RefSeq" id="WP_087667305.1">
    <property type="nucleotide sequence ID" value="NZ_FCNW02000009.1"/>
</dbReference>
<dbReference type="InterPro" id="IPR023393">
    <property type="entry name" value="START-like_dom_sf"/>
</dbReference>